<dbReference type="AlphaFoldDB" id="A0A1J5NWA7"/>
<protein>
    <submittedName>
        <fullName evidence="1">Uncharacterized protein</fullName>
    </submittedName>
</protein>
<accession>A0A1J5NWA7</accession>
<evidence type="ECO:0000313" key="1">
    <source>
        <dbReference type="EMBL" id="OIQ63026.1"/>
    </source>
</evidence>
<sequence>MQAHAVSNGIVIGDNVKKEAPALHDFFTPVCQRTGKETDRYIFEIPKKGFRYTQHDFDWLTFLKKQDYIATDLLGNLQLKAKQAVMPNRNLANLAPIAAVSKPYYNF</sequence>
<comment type="caution">
    <text evidence="1">The sequence shown here is derived from an EMBL/GenBank/DDBJ whole genome shotgun (WGS) entry which is preliminary data.</text>
</comment>
<organism evidence="1">
    <name type="scientific">mine drainage metagenome</name>
    <dbReference type="NCBI Taxonomy" id="410659"/>
    <lineage>
        <taxon>unclassified sequences</taxon>
        <taxon>metagenomes</taxon>
        <taxon>ecological metagenomes</taxon>
    </lineage>
</organism>
<proteinExistence type="predicted"/>
<gene>
    <name evidence="1" type="ORF">GALL_554390</name>
</gene>
<name>A0A1J5NWA7_9ZZZZ</name>
<dbReference type="EMBL" id="MLJW01009377">
    <property type="protein sequence ID" value="OIQ63026.1"/>
    <property type="molecule type" value="Genomic_DNA"/>
</dbReference>
<reference evidence="1" key="1">
    <citation type="submission" date="2016-10" db="EMBL/GenBank/DDBJ databases">
        <title>Sequence of Gallionella enrichment culture.</title>
        <authorList>
            <person name="Poehlein A."/>
            <person name="Muehling M."/>
            <person name="Daniel R."/>
        </authorList>
    </citation>
    <scope>NUCLEOTIDE SEQUENCE</scope>
</reference>